<feature type="compositionally biased region" description="Basic and acidic residues" evidence="7">
    <location>
        <begin position="259"/>
        <end position="269"/>
    </location>
</feature>
<dbReference type="SUPFAM" id="SSF50044">
    <property type="entry name" value="SH3-domain"/>
    <property type="match status" value="3"/>
</dbReference>
<dbReference type="InterPro" id="IPR001452">
    <property type="entry name" value="SH3_domain"/>
</dbReference>
<keyword evidence="2 5" id="KW-0728">SH3 domain</keyword>
<accession>A0AAN7I0F4</accession>
<sequence>MSAKIVIAHHPYEATRDDEISFVKDEVIKVTDDSDPDWWVGKKKDGSLGFFPSNFVTVRDDSNAGNEKPKVEQGSQDVIDDTEPHQAEGVAVDDDTANPSVEDDVHAEAQSEEPTPEEKKVDQVIGMARVMEDYASQEAGEISLPRGGIINVYEVIDDEWSRGELNGKVGRYPSKYVEDIDMPGRPDLGKQLSGGSADGPRSPLSDEDSAAPKGGFKLAAFGVKQGGIGSLLAGGFPGLKKTGGAPKKTEPEPEPAVETTREVASEEPKPAATSEATSPTAFVPSVPAFTASEDVPDKKPVAEEKRQEKPLGKAIVLHPYDADNEDELSLLRGEYVDILDRNADDGWWKGKNERGESGVFPSNFVKELEQDSFAPPTPTRSRRSVNTGSVSSAAESSPVMAKPPQVPRPASVQTPSTTRPVTLGQRPSSVQTPSSNAAPLATPPKPFTAPISQTTSVPITEETEETEQAIKEEEQYDADEEKPASPVKSEVEESPAFTPVVAERQLPVTIIPEKEEEKMDSPVVVEEDPISDQEEKESGVDEAPFMKEEEKVEQLTESPSVAEVDESNISPKQTNNGDPISARAVSGNIPTEIEPEKEDSVVVEEEPEEEFKEASEEATSIISDQKPIVIEQDKEADAPFTEKKEEVETDKEESIAREVKEEEEVPVVVEEEKNEFDTIPSGPKLSAPTRARLGGRARRSPQALHSEPSQMETLQKELEAEEKEEETKKPAVPEKPASPPAKPIKPIFAKFPTPFAAGAADEISKRNLKPTQTRRLWDEKPAEDKPASTTEQEPEPVRPSGVKNIASRFNFNGGNGGGNEVLETKLRNHTKNEIEKVRKEFESLLQEERDKRTQLETTVAELIEKIKSLEN</sequence>
<dbReference type="PANTHER" id="PTHR14167:SF81">
    <property type="entry name" value="ENDOPHILIN-A"/>
    <property type="match status" value="1"/>
</dbReference>
<dbReference type="RefSeq" id="XP_064682252.1">
    <property type="nucleotide sequence ID" value="XM_064829750.1"/>
</dbReference>
<feature type="compositionally biased region" description="Basic and acidic residues" evidence="7">
    <location>
        <begin position="59"/>
        <end position="71"/>
    </location>
</feature>
<dbReference type="InterPro" id="IPR036028">
    <property type="entry name" value="SH3-like_dom_sf"/>
</dbReference>
<evidence type="ECO:0000313" key="10">
    <source>
        <dbReference type="Proteomes" id="UP001304243"/>
    </source>
</evidence>
<comment type="caution">
    <text evidence="9">The sequence shown here is derived from an EMBL/GenBank/DDBJ whole genome shotgun (WGS) entry which is preliminary data.</text>
</comment>
<dbReference type="PRINTS" id="PR00452">
    <property type="entry name" value="SH3DOMAIN"/>
</dbReference>
<dbReference type="InterPro" id="IPR050384">
    <property type="entry name" value="Endophilin_SH3RF"/>
</dbReference>
<dbReference type="Gene3D" id="2.30.30.40">
    <property type="entry name" value="SH3 Domains"/>
    <property type="match status" value="3"/>
</dbReference>
<dbReference type="Pfam" id="PF07653">
    <property type="entry name" value="SH3_2"/>
    <property type="match status" value="1"/>
</dbReference>
<gene>
    <name evidence="9" type="ORF">ATC70_010537</name>
</gene>
<feature type="compositionally biased region" description="Low complexity" evidence="7">
    <location>
        <begin position="744"/>
        <end position="757"/>
    </location>
</feature>
<evidence type="ECO:0000259" key="8">
    <source>
        <dbReference type="PROSITE" id="PS50002"/>
    </source>
</evidence>
<keyword evidence="3 6" id="KW-0175">Coiled coil</keyword>
<feature type="compositionally biased region" description="Acidic residues" evidence="7">
    <location>
        <begin position="525"/>
        <end position="535"/>
    </location>
</feature>
<feature type="compositionally biased region" description="Low complexity" evidence="7">
    <location>
        <begin position="270"/>
        <end position="281"/>
    </location>
</feature>
<evidence type="ECO:0000256" key="6">
    <source>
        <dbReference type="SAM" id="Coils"/>
    </source>
</evidence>
<keyword evidence="10" id="KW-1185">Reference proteome</keyword>
<feature type="compositionally biased region" description="Basic and acidic residues" evidence="7">
    <location>
        <begin position="775"/>
        <end position="786"/>
    </location>
</feature>
<feature type="region of interest" description="Disordered" evidence="7">
    <location>
        <begin position="344"/>
        <end position="804"/>
    </location>
</feature>
<feature type="compositionally biased region" description="Polar residues" evidence="7">
    <location>
        <begin position="384"/>
        <end position="395"/>
    </location>
</feature>
<comment type="subcellular location">
    <subcellularLocation>
        <location evidence="1">Membrane</location>
        <topology evidence="1">Peripheral membrane protein</topology>
    </subcellularLocation>
</comment>
<feature type="domain" description="SH3" evidence="8">
    <location>
        <begin position="123"/>
        <end position="182"/>
    </location>
</feature>
<feature type="compositionally biased region" description="Polar residues" evidence="7">
    <location>
        <begin position="567"/>
        <end position="578"/>
    </location>
</feature>
<protein>
    <recommendedName>
        <fullName evidence="8">SH3 domain-containing protein</fullName>
    </recommendedName>
</protein>
<keyword evidence="4" id="KW-0472">Membrane</keyword>
<evidence type="ECO:0000256" key="2">
    <source>
        <dbReference type="ARBA" id="ARBA00022443"/>
    </source>
</evidence>
<feature type="domain" description="SH3" evidence="8">
    <location>
        <begin position="1"/>
        <end position="61"/>
    </location>
</feature>
<feature type="region of interest" description="Disordered" evidence="7">
    <location>
        <begin position="234"/>
        <end position="314"/>
    </location>
</feature>
<feature type="compositionally biased region" description="Basic and acidic residues" evidence="7">
    <location>
        <begin position="176"/>
        <end position="188"/>
    </location>
</feature>
<dbReference type="Proteomes" id="UP001304243">
    <property type="component" value="Unassembled WGS sequence"/>
</dbReference>
<reference evidence="9 10" key="1">
    <citation type="submission" date="2022-11" db="EMBL/GenBank/DDBJ databases">
        <title>Mucor velutinosus strain NIH1002 WGS.</title>
        <authorList>
            <person name="Subramanian P."/>
            <person name="Mullikin J.C."/>
            <person name="Segre J.A."/>
            <person name="Zelazny A.M."/>
        </authorList>
    </citation>
    <scope>NUCLEOTIDE SEQUENCE [LARGE SCALE GENOMIC DNA]</scope>
    <source>
        <strain evidence="9 10">NIH1002</strain>
    </source>
</reference>
<dbReference type="AlphaFoldDB" id="A0AAN7I0F4"/>
<feature type="compositionally biased region" description="Basic and acidic residues" evidence="7">
    <location>
        <begin position="631"/>
        <end position="660"/>
    </location>
</feature>
<feature type="compositionally biased region" description="Acidic residues" evidence="7">
    <location>
        <begin position="593"/>
        <end position="611"/>
    </location>
</feature>
<dbReference type="Pfam" id="PF14604">
    <property type="entry name" value="SH3_9"/>
    <property type="match status" value="2"/>
</dbReference>
<evidence type="ECO:0000256" key="3">
    <source>
        <dbReference type="ARBA" id="ARBA00023054"/>
    </source>
</evidence>
<name>A0AAN7I0F4_9FUNG</name>
<dbReference type="SMART" id="SM00326">
    <property type="entry name" value="SH3"/>
    <property type="match status" value="3"/>
</dbReference>
<evidence type="ECO:0000313" key="9">
    <source>
        <dbReference type="EMBL" id="KAK4515586.1"/>
    </source>
</evidence>
<evidence type="ECO:0000256" key="5">
    <source>
        <dbReference type="PROSITE-ProRule" id="PRU00192"/>
    </source>
</evidence>
<evidence type="ECO:0000256" key="1">
    <source>
        <dbReference type="ARBA" id="ARBA00004170"/>
    </source>
</evidence>
<feature type="region of interest" description="Disordered" evidence="7">
    <location>
        <begin position="176"/>
        <end position="213"/>
    </location>
</feature>
<feature type="compositionally biased region" description="Basic and acidic residues" evidence="7">
    <location>
        <begin position="536"/>
        <end position="554"/>
    </location>
</feature>
<feature type="compositionally biased region" description="Basic and acidic residues" evidence="7">
    <location>
        <begin position="344"/>
        <end position="356"/>
    </location>
</feature>
<feature type="region of interest" description="Disordered" evidence="7">
    <location>
        <begin position="59"/>
        <end position="122"/>
    </location>
</feature>
<evidence type="ECO:0000256" key="7">
    <source>
        <dbReference type="SAM" id="MobiDB-lite"/>
    </source>
</evidence>
<dbReference type="PROSITE" id="PS50002">
    <property type="entry name" value="SH3"/>
    <property type="match status" value="3"/>
</dbReference>
<organism evidence="9 10">
    <name type="scientific">Mucor velutinosus</name>
    <dbReference type="NCBI Taxonomy" id="708070"/>
    <lineage>
        <taxon>Eukaryota</taxon>
        <taxon>Fungi</taxon>
        <taxon>Fungi incertae sedis</taxon>
        <taxon>Mucoromycota</taxon>
        <taxon>Mucoromycotina</taxon>
        <taxon>Mucoromycetes</taxon>
        <taxon>Mucorales</taxon>
        <taxon>Mucorineae</taxon>
        <taxon>Mucoraceae</taxon>
        <taxon>Mucor</taxon>
    </lineage>
</organism>
<dbReference type="EMBL" id="JASEJX010000014">
    <property type="protein sequence ID" value="KAK4515586.1"/>
    <property type="molecule type" value="Genomic_DNA"/>
</dbReference>
<dbReference type="GeneID" id="89954223"/>
<feature type="domain" description="SH3" evidence="8">
    <location>
        <begin position="309"/>
        <end position="370"/>
    </location>
</feature>
<proteinExistence type="predicted"/>
<feature type="compositionally biased region" description="Basic and acidic residues" evidence="7">
    <location>
        <begin position="295"/>
        <end position="311"/>
    </location>
</feature>
<feature type="compositionally biased region" description="Polar residues" evidence="7">
    <location>
        <begin position="411"/>
        <end position="437"/>
    </location>
</feature>
<dbReference type="CDD" id="cd00174">
    <property type="entry name" value="SH3"/>
    <property type="match status" value="2"/>
</dbReference>
<feature type="coiled-coil region" evidence="6">
    <location>
        <begin position="827"/>
        <end position="865"/>
    </location>
</feature>
<evidence type="ECO:0000256" key="4">
    <source>
        <dbReference type="ARBA" id="ARBA00023136"/>
    </source>
</evidence>
<dbReference type="PANTHER" id="PTHR14167">
    <property type="entry name" value="SH3 DOMAIN-CONTAINING"/>
    <property type="match status" value="1"/>
</dbReference>